<dbReference type="KEGG" id="pib:BBD41_12755"/>
<dbReference type="EMBL" id="CP016809">
    <property type="protein sequence ID" value="ANY73383.1"/>
    <property type="molecule type" value="Genomic_DNA"/>
</dbReference>
<dbReference type="SUPFAM" id="SSF53795">
    <property type="entry name" value="PEP carboxykinase-like"/>
    <property type="match status" value="1"/>
</dbReference>
<dbReference type="AlphaFoldDB" id="A0A1B2E0A4"/>
<dbReference type="Gene3D" id="3.40.50.300">
    <property type="entry name" value="P-loop containing nucleotide triphosphate hydrolases"/>
    <property type="match status" value="1"/>
</dbReference>
<gene>
    <name evidence="1" type="ORF">BBD41_12755</name>
</gene>
<evidence type="ECO:0000313" key="1">
    <source>
        <dbReference type="EMBL" id="ANY73383.1"/>
    </source>
</evidence>
<name>A0A1B2E0A4_9BACL</name>
<organism evidence="1">
    <name type="scientific">Paenibacillus ihbetae</name>
    <dbReference type="NCBI Taxonomy" id="1870820"/>
    <lineage>
        <taxon>Bacteria</taxon>
        <taxon>Bacillati</taxon>
        <taxon>Bacillota</taxon>
        <taxon>Bacilli</taxon>
        <taxon>Bacillales</taxon>
        <taxon>Paenibacillaceae</taxon>
        <taxon>Paenibacillus</taxon>
    </lineage>
</organism>
<reference evidence="1" key="1">
    <citation type="submission" date="2016-08" db="EMBL/GenBank/DDBJ databases">
        <title>Complete Genome Seqeunce of Paenibacillus sp. nov. IHBB 9852 from high altitute lake of Indian trans-Himalayas.</title>
        <authorList>
            <person name="Kiran S."/>
            <person name="Swarnkar M.K."/>
            <person name="Rana A."/>
            <person name="Tewari R."/>
            <person name="Gulati A."/>
        </authorList>
    </citation>
    <scope>NUCLEOTIDE SEQUENCE [LARGE SCALE GENOMIC DNA]</scope>
    <source>
        <strain evidence="1">IHBB 9852</strain>
    </source>
</reference>
<accession>A0A1B2E0A4</accession>
<sequence length="309" mass="34382">MSHTLNQTMYKAFGLSIQSDIPLPELPQAEAVDLHGATHISVRYVDLDMTWPQHRPIPHNLICTPSQIMFKVPDLAVFAIENGNTIHVSPEPGADEDKIRLFILGSCMGALLLQRKILPLHGSAIVVDNKAYAFVGHSGHGKSTLASAFIQQGFCMLTDDVIAVTLNEQNVPMVSPAYPQQKLWQESLDSLGLNAGKFRPLFERETKFAVPVSSQFATTALPLAGIFELVKTDCEAPGIRPFDKLQRIPLLQRHTYRRSFLADSGLTQWHFSMTAKIAGCITAYQLWRPLNEPTVHQLMDMVLDAIEKK</sequence>
<dbReference type="InterPro" id="IPR027417">
    <property type="entry name" value="P-loop_NTPase"/>
</dbReference>
<protein>
    <submittedName>
        <fullName evidence="1">Aldolase</fullName>
    </submittedName>
</protein>
<proteinExistence type="predicted"/>